<dbReference type="EMBL" id="CP090163">
    <property type="protein sequence ID" value="UJO11559.1"/>
    <property type="molecule type" value="Genomic_DNA"/>
</dbReference>
<name>A0A9Q8L6C4_PASFU</name>
<dbReference type="PROSITE" id="PS51186">
    <property type="entry name" value="GNAT"/>
    <property type="match status" value="1"/>
</dbReference>
<evidence type="ECO:0000313" key="6">
    <source>
        <dbReference type="Proteomes" id="UP000756132"/>
    </source>
</evidence>
<dbReference type="RefSeq" id="XP_047755925.1">
    <property type="nucleotide sequence ID" value="XM_047900750.1"/>
</dbReference>
<keyword evidence="1" id="KW-0808">Transferase</keyword>
<dbReference type="KEGG" id="ffu:CLAFUR5_01602"/>
<dbReference type="GO" id="GO:0007064">
    <property type="term" value="P:mitotic sister chromatid cohesion"/>
    <property type="evidence" value="ECO:0007669"/>
    <property type="project" value="TreeGrafter"/>
</dbReference>
<dbReference type="Pfam" id="PF00583">
    <property type="entry name" value="Acetyltransf_1"/>
    <property type="match status" value="1"/>
</dbReference>
<dbReference type="GO" id="GO:0031415">
    <property type="term" value="C:NatA complex"/>
    <property type="evidence" value="ECO:0007669"/>
    <property type="project" value="TreeGrafter"/>
</dbReference>
<dbReference type="Gene3D" id="3.40.630.30">
    <property type="match status" value="1"/>
</dbReference>
<reference evidence="5" key="2">
    <citation type="journal article" date="2022" name="Microb. Genom.">
        <title>A chromosome-scale genome assembly of the tomato pathogen Cladosporium fulvum reveals a compartmentalized genome architecture and the presence of a dispensable chromosome.</title>
        <authorList>
            <person name="Zaccaron A.Z."/>
            <person name="Chen L.H."/>
            <person name="Samaras A."/>
            <person name="Stergiopoulos I."/>
        </authorList>
    </citation>
    <scope>NUCLEOTIDE SEQUENCE</scope>
    <source>
        <strain evidence="5">Race5_Kim</strain>
    </source>
</reference>
<dbReference type="PANTHER" id="PTHR42919:SF8">
    <property type="entry name" value="N-ALPHA-ACETYLTRANSFERASE 50"/>
    <property type="match status" value="1"/>
</dbReference>
<dbReference type="GO" id="GO:0016747">
    <property type="term" value="F:acyltransferase activity, transferring groups other than amino-acyl groups"/>
    <property type="evidence" value="ECO:0007669"/>
    <property type="project" value="InterPro"/>
</dbReference>
<feature type="domain" description="N-acetyltransferase" evidence="4">
    <location>
        <begin position="81"/>
        <end position="253"/>
    </location>
</feature>
<feature type="region of interest" description="Disordered" evidence="3">
    <location>
        <begin position="1"/>
        <end position="55"/>
    </location>
</feature>
<evidence type="ECO:0000256" key="2">
    <source>
        <dbReference type="ARBA" id="ARBA00023315"/>
    </source>
</evidence>
<evidence type="ECO:0000259" key="4">
    <source>
        <dbReference type="PROSITE" id="PS51186"/>
    </source>
</evidence>
<dbReference type="OrthoDB" id="47374at2759"/>
<proteinExistence type="predicted"/>
<dbReference type="CDD" id="cd04301">
    <property type="entry name" value="NAT_SF"/>
    <property type="match status" value="1"/>
</dbReference>
<dbReference type="GeneID" id="71981480"/>
<dbReference type="InterPro" id="IPR016181">
    <property type="entry name" value="Acyl_CoA_acyltransferase"/>
</dbReference>
<reference evidence="5" key="1">
    <citation type="submission" date="2021-12" db="EMBL/GenBank/DDBJ databases">
        <authorList>
            <person name="Zaccaron A."/>
            <person name="Stergiopoulos I."/>
        </authorList>
    </citation>
    <scope>NUCLEOTIDE SEQUENCE</scope>
    <source>
        <strain evidence="5">Race5_Kim</strain>
    </source>
</reference>
<feature type="compositionally biased region" description="Basic and acidic residues" evidence="3">
    <location>
        <begin position="20"/>
        <end position="41"/>
    </location>
</feature>
<dbReference type="InterPro" id="IPR051556">
    <property type="entry name" value="N-term/lysine_N-AcTrnsfr"/>
</dbReference>
<keyword evidence="2" id="KW-0012">Acyltransferase</keyword>
<sequence length="260" mass="29375">MPQSSLMTWLNKPRAVNEPPKSDKVSPEQHEPGSNDEHTSTESDDDCPLENGPMIPSNVTETATKQVLPPTAPKGHLPPNVDFRSCTKQDIFHLKRLTSLLLPIPYPDSFYREIIEDLLSNNITMLAVWHDDPAAKGQEKGRLIGAIRCRLFAHSPVAEAHEHFRKGPMLYLSTLVLLSPYRSHGIATQLLHILTKRAIEDYGISRVGAHVWVANTEGLEWYRKRGFREVRRESGYYRRLDPQDAVVMQKDVGPSDLLPS</sequence>
<keyword evidence="6" id="KW-1185">Reference proteome</keyword>
<dbReference type="Proteomes" id="UP000756132">
    <property type="component" value="Chromosome 1"/>
</dbReference>
<protein>
    <submittedName>
        <fullName evidence="5">N-alpha-acetyltransferase 50</fullName>
    </submittedName>
</protein>
<accession>A0A9Q8L6C4</accession>
<evidence type="ECO:0000256" key="3">
    <source>
        <dbReference type="SAM" id="MobiDB-lite"/>
    </source>
</evidence>
<evidence type="ECO:0000313" key="5">
    <source>
        <dbReference type="EMBL" id="UJO11559.1"/>
    </source>
</evidence>
<dbReference type="AlphaFoldDB" id="A0A9Q8L6C4"/>
<dbReference type="PANTHER" id="PTHR42919">
    <property type="entry name" value="N-ALPHA-ACETYLTRANSFERASE"/>
    <property type="match status" value="1"/>
</dbReference>
<dbReference type="InterPro" id="IPR000182">
    <property type="entry name" value="GNAT_dom"/>
</dbReference>
<dbReference type="SUPFAM" id="SSF55729">
    <property type="entry name" value="Acyl-CoA N-acyltransferases (Nat)"/>
    <property type="match status" value="1"/>
</dbReference>
<gene>
    <name evidence="5" type="ORF">CLAFUR5_01602</name>
</gene>
<organism evidence="5 6">
    <name type="scientific">Passalora fulva</name>
    <name type="common">Tomato leaf mold</name>
    <name type="synonym">Cladosporium fulvum</name>
    <dbReference type="NCBI Taxonomy" id="5499"/>
    <lineage>
        <taxon>Eukaryota</taxon>
        <taxon>Fungi</taxon>
        <taxon>Dikarya</taxon>
        <taxon>Ascomycota</taxon>
        <taxon>Pezizomycotina</taxon>
        <taxon>Dothideomycetes</taxon>
        <taxon>Dothideomycetidae</taxon>
        <taxon>Mycosphaerellales</taxon>
        <taxon>Mycosphaerellaceae</taxon>
        <taxon>Fulvia</taxon>
    </lineage>
</organism>
<evidence type="ECO:0000256" key="1">
    <source>
        <dbReference type="ARBA" id="ARBA00022679"/>
    </source>
</evidence>